<dbReference type="RefSeq" id="WP_091219615.1">
    <property type="nucleotide sequence ID" value="NZ_FNHE01000007.1"/>
</dbReference>
<evidence type="ECO:0000313" key="4">
    <source>
        <dbReference type="EMBL" id="SDM63378.1"/>
    </source>
</evidence>
<dbReference type="Gene3D" id="2.60.40.790">
    <property type="match status" value="1"/>
</dbReference>
<dbReference type="EMBL" id="FNHE01000007">
    <property type="protein sequence ID" value="SDM63378.1"/>
    <property type="molecule type" value="Genomic_DNA"/>
</dbReference>
<sequence>MTLPVRSPSRSAARWDPLRELDELYERVNTLWQSGLGGALDRWSPLADVEETDDAYTVEIDLPGVAREDVDIQLDDRRLTVSGDIEEKERKGILHRRTRRVGRFHFSVTLPGDVDADAVSAQLHDGVLTVHVPKSAQAKPRRIAISS</sequence>
<protein>
    <submittedName>
        <fullName evidence="4">Heat shock protein Hsp20</fullName>
    </submittedName>
</protein>
<keyword evidence="5" id="KW-1185">Reference proteome</keyword>
<dbReference type="InterPro" id="IPR008978">
    <property type="entry name" value="HSP20-like_chaperone"/>
</dbReference>
<feature type="domain" description="SHSP" evidence="3">
    <location>
        <begin position="37"/>
        <end position="147"/>
    </location>
</feature>
<name>A0A1G9UU08_9ACTN</name>
<dbReference type="Proteomes" id="UP000198680">
    <property type="component" value="Unassembled WGS sequence"/>
</dbReference>
<dbReference type="STRING" id="1137991.SAMN05660642_02946"/>
<proteinExistence type="inferred from homology"/>
<evidence type="ECO:0000313" key="5">
    <source>
        <dbReference type="Proteomes" id="UP000198680"/>
    </source>
</evidence>
<organism evidence="4 5">
    <name type="scientific">Geodermatophilus siccatus</name>
    <dbReference type="NCBI Taxonomy" id="1137991"/>
    <lineage>
        <taxon>Bacteria</taxon>
        <taxon>Bacillati</taxon>
        <taxon>Actinomycetota</taxon>
        <taxon>Actinomycetes</taxon>
        <taxon>Geodermatophilales</taxon>
        <taxon>Geodermatophilaceae</taxon>
        <taxon>Geodermatophilus</taxon>
    </lineage>
</organism>
<evidence type="ECO:0000256" key="1">
    <source>
        <dbReference type="PROSITE-ProRule" id="PRU00285"/>
    </source>
</evidence>
<evidence type="ECO:0000259" key="3">
    <source>
        <dbReference type="PROSITE" id="PS01031"/>
    </source>
</evidence>
<dbReference type="CDD" id="cd06464">
    <property type="entry name" value="ACD_sHsps-like"/>
    <property type="match status" value="1"/>
</dbReference>
<dbReference type="OrthoDB" id="5242916at2"/>
<dbReference type="AlphaFoldDB" id="A0A1G9UU08"/>
<dbReference type="SUPFAM" id="SSF49764">
    <property type="entry name" value="HSP20-like chaperones"/>
    <property type="match status" value="1"/>
</dbReference>
<accession>A0A1G9UU08</accession>
<dbReference type="PANTHER" id="PTHR11527">
    <property type="entry name" value="HEAT-SHOCK PROTEIN 20 FAMILY MEMBER"/>
    <property type="match status" value="1"/>
</dbReference>
<gene>
    <name evidence="4" type="ORF">SAMN05660642_02946</name>
</gene>
<evidence type="ECO:0000256" key="2">
    <source>
        <dbReference type="RuleBase" id="RU003616"/>
    </source>
</evidence>
<dbReference type="Pfam" id="PF00011">
    <property type="entry name" value="HSP20"/>
    <property type="match status" value="1"/>
</dbReference>
<dbReference type="InterPro" id="IPR031107">
    <property type="entry name" value="Small_HSP"/>
</dbReference>
<dbReference type="InterPro" id="IPR002068">
    <property type="entry name" value="A-crystallin/Hsp20_dom"/>
</dbReference>
<keyword evidence="4" id="KW-0346">Stress response</keyword>
<comment type="similarity">
    <text evidence="1 2">Belongs to the small heat shock protein (HSP20) family.</text>
</comment>
<dbReference type="PROSITE" id="PS01031">
    <property type="entry name" value="SHSP"/>
    <property type="match status" value="1"/>
</dbReference>
<reference evidence="5" key="1">
    <citation type="submission" date="2016-10" db="EMBL/GenBank/DDBJ databases">
        <authorList>
            <person name="Varghese N."/>
            <person name="Submissions S."/>
        </authorList>
    </citation>
    <scope>NUCLEOTIDE SEQUENCE [LARGE SCALE GENOMIC DNA]</scope>
    <source>
        <strain evidence="5">DSM 45419</strain>
    </source>
</reference>